<keyword evidence="2" id="KW-1185">Reference proteome</keyword>
<sequence length="146" mass="15973">MTKGAGHNGSRGEDKTAAAGETKPHGDLVREDPETAGETKPHGNPVREDSDTAGETNPHSDLMQEDFENAESMTDALKRLFPQVDNPQPNGTQPRRRRLVEENLQTPGQPALPYVPLDESFRAAGEKSFLFGAFIQAWDKMMAGEV</sequence>
<evidence type="ECO:0000313" key="1">
    <source>
        <dbReference type="EMBL" id="KAF2476081.1"/>
    </source>
</evidence>
<organism evidence="1 2">
    <name type="scientific">Lindgomyces ingoldianus</name>
    <dbReference type="NCBI Taxonomy" id="673940"/>
    <lineage>
        <taxon>Eukaryota</taxon>
        <taxon>Fungi</taxon>
        <taxon>Dikarya</taxon>
        <taxon>Ascomycota</taxon>
        <taxon>Pezizomycotina</taxon>
        <taxon>Dothideomycetes</taxon>
        <taxon>Pleosporomycetidae</taxon>
        <taxon>Pleosporales</taxon>
        <taxon>Lindgomycetaceae</taxon>
        <taxon>Lindgomyces</taxon>
    </lineage>
</organism>
<protein>
    <submittedName>
        <fullName evidence="1">Uncharacterized protein</fullName>
    </submittedName>
</protein>
<accession>A0ACB6RAB7</accession>
<name>A0ACB6RAB7_9PLEO</name>
<evidence type="ECO:0000313" key="2">
    <source>
        <dbReference type="Proteomes" id="UP000799755"/>
    </source>
</evidence>
<reference evidence="1" key="1">
    <citation type="journal article" date="2020" name="Stud. Mycol.">
        <title>101 Dothideomycetes genomes: a test case for predicting lifestyles and emergence of pathogens.</title>
        <authorList>
            <person name="Haridas S."/>
            <person name="Albert R."/>
            <person name="Binder M."/>
            <person name="Bloem J."/>
            <person name="Labutti K."/>
            <person name="Salamov A."/>
            <person name="Andreopoulos B."/>
            <person name="Baker S."/>
            <person name="Barry K."/>
            <person name="Bills G."/>
            <person name="Bluhm B."/>
            <person name="Cannon C."/>
            <person name="Castanera R."/>
            <person name="Culley D."/>
            <person name="Daum C."/>
            <person name="Ezra D."/>
            <person name="Gonzalez J."/>
            <person name="Henrissat B."/>
            <person name="Kuo A."/>
            <person name="Liang C."/>
            <person name="Lipzen A."/>
            <person name="Lutzoni F."/>
            <person name="Magnuson J."/>
            <person name="Mondo S."/>
            <person name="Nolan M."/>
            <person name="Ohm R."/>
            <person name="Pangilinan J."/>
            <person name="Park H.-J."/>
            <person name="Ramirez L."/>
            <person name="Alfaro M."/>
            <person name="Sun H."/>
            <person name="Tritt A."/>
            <person name="Yoshinaga Y."/>
            <person name="Zwiers L.-H."/>
            <person name="Turgeon B."/>
            <person name="Goodwin S."/>
            <person name="Spatafora J."/>
            <person name="Crous P."/>
            <person name="Grigoriev I."/>
        </authorList>
    </citation>
    <scope>NUCLEOTIDE SEQUENCE</scope>
    <source>
        <strain evidence="1">ATCC 200398</strain>
    </source>
</reference>
<gene>
    <name evidence="1" type="ORF">BDR25DRAFT_339940</name>
</gene>
<dbReference type="EMBL" id="MU003495">
    <property type="protein sequence ID" value="KAF2476081.1"/>
    <property type="molecule type" value="Genomic_DNA"/>
</dbReference>
<comment type="caution">
    <text evidence="1">The sequence shown here is derived from an EMBL/GenBank/DDBJ whole genome shotgun (WGS) entry which is preliminary data.</text>
</comment>
<dbReference type="Proteomes" id="UP000799755">
    <property type="component" value="Unassembled WGS sequence"/>
</dbReference>
<proteinExistence type="predicted"/>